<sequence length="175" mass="19924">MTLSCNTYSIFNHRHSSVLRNLVGLRWISFEVLNGSSPLGTIFSTWDVRRTPSSDSVAFRNQTQSPLDQWVILPFAPYSTSIRPCFILPTLLRKLVGFCRPSDRDSDAEQRPAQSDVSYIPQDSPATLVVHMQSRSGQMDWQKLSCLSLLFVLPYQDQMLGPWKKSNRKTLDDSP</sequence>
<gene>
    <name evidence="1" type="ORF">JAAARDRAFT_250201</name>
</gene>
<organism evidence="1 2">
    <name type="scientific">Jaapia argillacea MUCL 33604</name>
    <dbReference type="NCBI Taxonomy" id="933084"/>
    <lineage>
        <taxon>Eukaryota</taxon>
        <taxon>Fungi</taxon>
        <taxon>Dikarya</taxon>
        <taxon>Basidiomycota</taxon>
        <taxon>Agaricomycotina</taxon>
        <taxon>Agaricomycetes</taxon>
        <taxon>Agaricomycetidae</taxon>
        <taxon>Jaapiales</taxon>
        <taxon>Jaapiaceae</taxon>
        <taxon>Jaapia</taxon>
    </lineage>
</organism>
<dbReference type="HOGENOM" id="CLU_1532778_0_0_1"/>
<evidence type="ECO:0000313" key="1">
    <source>
        <dbReference type="EMBL" id="KDQ57879.1"/>
    </source>
</evidence>
<accession>A0A067PSZ3</accession>
<dbReference type="EMBL" id="KL197718">
    <property type="protein sequence ID" value="KDQ57879.1"/>
    <property type="molecule type" value="Genomic_DNA"/>
</dbReference>
<proteinExistence type="predicted"/>
<name>A0A067PSZ3_9AGAM</name>
<keyword evidence="2" id="KW-1185">Reference proteome</keyword>
<protein>
    <submittedName>
        <fullName evidence="1">Uncharacterized protein</fullName>
    </submittedName>
</protein>
<reference evidence="2" key="1">
    <citation type="journal article" date="2014" name="Proc. Natl. Acad. Sci. U.S.A.">
        <title>Extensive sampling of basidiomycete genomes demonstrates inadequacy of the white-rot/brown-rot paradigm for wood decay fungi.</title>
        <authorList>
            <person name="Riley R."/>
            <person name="Salamov A.A."/>
            <person name="Brown D.W."/>
            <person name="Nagy L.G."/>
            <person name="Floudas D."/>
            <person name="Held B.W."/>
            <person name="Levasseur A."/>
            <person name="Lombard V."/>
            <person name="Morin E."/>
            <person name="Otillar R."/>
            <person name="Lindquist E.A."/>
            <person name="Sun H."/>
            <person name="LaButti K.M."/>
            <person name="Schmutz J."/>
            <person name="Jabbour D."/>
            <person name="Luo H."/>
            <person name="Baker S.E."/>
            <person name="Pisabarro A.G."/>
            <person name="Walton J.D."/>
            <person name="Blanchette R.A."/>
            <person name="Henrissat B."/>
            <person name="Martin F."/>
            <person name="Cullen D."/>
            <person name="Hibbett D.S."/>
            <person name="Grigoriev I.V."/>
        </authorList>
    </citation>
    <scope>NUCLEOTIDE SEQUENCE [LARGE SCALE GENOMIC DNA]</scope>
    <source>
        <strain evidence="2">MUCL 33604</strain>
    </source>
</reference>
<dbReference type="InParanoid" id="A0A067PSZ3"/>
<dbReference type="Proteomes" id="UP000027265">
    <property type="component" value="Unassembled WGS sequence"/>
</dbReference>
<dbReference type="AlphaFoldDB" id="A0A067PSZ3"/>
<evidence type="ECO:0000313" key="2">
    <source>
        <dbReference type="Proteomes" id="UP000027265"/>
    </source>
</evidence>